<keyword evidence="2" id="KW-0378">Hydrolase</keyword>
<dbReference type="InterPro" id="IPR002912">
    <property type="entry name" value="ACT_dom"/>
</dbReference>
<protein>
    <submittedName>
        <fullName evidence="2">Formyltetrahydrofolate hydrolase</fullName>
    </submittedName>
</protein>
<dbReference type="Proteomes" id="UP000549052">
    <property type="component" value="Unassembled WGS sequence"/>
</dbReference>
<feature type="domain" description="ACT" evidence="1">
    <location>
        <begin position="22"/>
        <end position="62"/>
    </location>
</feature>
<dbReference type="InterPro" id="IPR045865">
    <property type="entry name" value="ACT-like_dom_sf"/>
</dbReference>
<dbReference type="PRINTS" id="PR01575">
    <property type="entry name" value="FFH4HYDRLASE"/>
</dbReference>
<dbReference type="CDD" id="cd04875">
    <property type="entry name" value="ACT_F4HF-DF"/>
    <property type="match status" value="1"/>
</dbReference>
<dbReference type="GO" id="GO:0008864">
    <property type="term" value="F:formyltetrahydrofolate deformylase activity"/>
    <property type="evidence" value="ECO:0007669"/>
    <property type="project" value="InterPro"/>
</dbReference>
<evidence type="ECO:0000313" key="3">
    <source>
        <dbReference type="Proteomes" id="UP000549052"/>
    </source>
</evidence>
<accession>A0A839ET38</accession>
<dbReference type="Gene3D" id="3.30.70.260">
    <property type="match status" value="1"/>
</dbReference>
<dbReference type="SUPFAM" id="SSF55021">
    <property type="entry name" value="ACT-like"/>
    <property type="match status" value="1"/>
</dbReference>
<evidence type="ECO:0000313" key="2">
    <source>
        <dbReference type="EMBL" id="MBA8880684.1"/>
    </source>
</evidence>
<gene>
    <name evidence="2" type="ORF">FHW16_004407</name>
</gene>
<dbReference type="Pfam" id="PF01842">
    <property type="entry name" value="ACT"/>
    <property type="match status" value="1"/>
</dbReference>
<dbReference type="GO" id="GO:0006189">
    <property type="term" value="P:'de novo' IMP biosynthetic process"/>
    <property type="evidence" value="ECO:0007669"/>
    <property type="project" value="InterPro"/>
</dbReference>
<sequence length="62" mass="6910">MDHQSPTSPAIRQPSDYTHSFVLTLSCEDKPGIVASVTTELAALDANIAESNQFWDRQTNRF</sequence>
<dbReference type="InterPro" id="IPR004810">
    <property type="entry name" value="PurU"/>
</dbReference>
<organism evidence="2 3">
    <name type="scientific">Phyllobacterium myrsinacearum</name>
    <dbReference type="NCBI Taxonomy" id="28101"/>
    <lineage>
        <taxon>Bacteria</taxon>
        <taxon>Pseudomonadati</taxon>
        <taxon>Pseudomonadota</taxon>
        <taxon>Alphaproteobacteria</taxon>
        <taxon>Hyphomicrobiales</taxon>
        <taxon>Phyllobacteriaceae</taxon>
        <taxon>Phyllobacterium</taxon>
    </lineage>
</organism>
<dbReference type="RefSeq" id="WP_348643919.1">
    <property type="nucleotide sequence ID" value="NZ_JACGXN010000008.1"/>
</dbReference>
<keyword evidence="3" id="KW-1185">Reference proteome</keyword>
<comment type="caution">
    <text evidence="2">The sequence shown here is derived from an EMBL/GenBank/DDBJ whole genome shotgun (WGS) entry which is preliminary data.</text>
</comment>
<dbReference type="AlphaFoldDB" id="A0A839ET38"/>
<dbReference type="InterPro" id="IPR044074">
    <property type="entry name" value="PurU_ACT"/>
</dbReference>
<reference evidence="2 3" key="1">
    <citation type="submission" date="2020-07" db="EMBL/GenBank/DDBJ databases">
        <title>Genomic Encyclopedia of Type Strains, Phase IV (KMG-V): Genome sequencing to study the core and pangenomes of soil and plant-associated prokaryotes.</title>
        <authorList>
            <person name="Whitman W."/>
        </authorList>
    </citation>
    <scope>NUCLEOTIDE SEQUENCE [LARGE SCALE GENOMIC DNA]</scope>
    <source>
        <strain evidence="2 3">AN3</strain>
    </source>
</reference>
<feature type="non-terminal residue" evidence="2">
    <location>
        <position position="62"/>
    </location>
</feature>
<dbReference type="PROSITE" id="PS51671">
    <property type="entry name" value="ACT"/>
    <property type="match status" value="1"/>
</dbReference>
<dbReference type="EMBL" id="JACGXN010000008">
    <property type="protein sequence ID" value="MBA8880684.1"/>
    <property type="molecule type" value="Genomic_DNA"/>
</dbReference>
<name>A0A839ET38_9HYPH</name>
<evidence type="ECO:0000259" key="1">
    <source>
        <dbReference type="PROSITE" id="PS51671"/>
    </source>
</evidence>
<proteinExistence type="predicted"/>